<evidence type="ECO:0000313" key="1">
    <source>
        <dbReference type="EMBL" id="GFD52313.1"/>
    </source>
</evidence>
<proteinExistence type="predicted"/>
<sequence length="52" mass="6024">GTEEEQAKNFQWGLRRSTLNHLMCMSYTDVAQVANAAHNYEILHERDDDDAE</sequence>
<dbReference type="AlphaFoldDB" id="A0A699WZS4"/>
<gene>
    <name evidence="1" type="ORF">Tci_924282</name>
</gene>
<feature type="non-terminal residue" evidence="1">
    <location>
        <position position="1"/>
    </location>
</feature>
<dbReference type="EMBL" id="BKCJ011780690">
    <property type="protein sequence ID" value="GFD52313.1"/>
    <property type="molecule type" value="Genomic_DNA"/>
</dbReference>
<reference evidence="1" key="1">
    <citation type="journal article" date="2019" name="Sci. Rep.">
        <title>Draft genome of Tanacetum cinerariifolium, the natural source of mosquito coil.</title>
        <authorList>
            <person name="Yamashiro T."/>
            <person name="Shiraishi A."/>
            <person name="Satake H."/>
            <person name="Nakayama K."/>
        </authorList>
    </citation>
    <scope>NUCLEOTIDE SEQUENCE</scope>
</reference>
<name>A0A699WZS4_TANCI</name>
<organism evidence="1">
    <name type="scientific">Tanacetum cinerariifolium</name>
    <name type="common">Dalmatian daisy</name>
    <name type="synonym">Chrysanthemum cinerariifolium</name>
    <dbReference type="NCBI Taxonomy" id="118510"/>
    <lineage>
        <taxon>Eukaryota</taxon>
        <taxon>Viridiplantae</taxon>
        <taxon>Streptophyta</taxon>
        <taxon>Embryophyta</taxon>
        <taxon>Tracheophyta</taxon>
        <taxon>Spermatophyta</taxon>
        <taxon>Magnoliopsida</taxon>
        <taxon>eudicotyledons</taxon>
        <taxon>Gunneridae</taxon>
        <taxon>Pentapetalae</taxon>
        <taxon>asterids</taxon>
        <taxon>campanulids</taxon>
        <taxon>Asterales</taxon>
        <taxon>Asteraceae</taxon>
        <taxon>Asteroideae</taxon>
        <taxon>Anthemideae</taxon>
        <taxon>Anthemidinae</taxon>
        <taxon>Tanacetum</taxon>
    </lineage>
</organism>
<protein>
    <submittedName>
        <fullName evidence="1">Zinc finger, CCHC-type, retrotransposon Gag domain protein</fullName>
    </submittedName>
</protein>
<comment type="caution">
    <text evidence="1">The sequence shown here is derived from an EMBL/GenBank/DDBJ whole genome shotgun (WGS) entry which is preliminary data.</text>
</comment>
<accession>A0A699WZS4</accession>